<dbReference type="GeneID" id="5056016"/>
<comment type="caution">
    <text evidence="1">The sequence shown here is derived from an EMBL/GenBank/DDBJ whole genome shotgun (WGS) entry which is preliminary data.</text>
</comment>
<organism evidence="1 2">
    <name type="scientific">Pyrobaculum arsenaticum</name>
    <dbReference type="NCBI Taxonomy" id="121277"/>
    <lineage>
        <taxon>Archaea</taxon>
        <taxon>Thermoproteota</taxon>
        <taxon>Thermoprotei</taxon>
        <taxon>Thermoproteales</taxon>
        <taxon>Thermoproteaceae</taxon>
        <taxon>Pyrobaculum</taxon>
    </lineage>
</organism>
<keyword evidence="1" id="KW-0238">DNA-binding</keyword>
<evidence type="ECO:0000313" key="2">
    <source>
        <dbReference type="Proteomes" id="UP000554766"/>
    </source>
</evidence>
<dbReference type="Proteomes" id="UP000554766">
    <property type="component" value="Unassembled WGS sequence"/>
</dbReference>
<dbReference type="AlphaFoldDB" id="A0A7L4PCA2"/>
<dbReference type="RefSeq" id="WP_011901291.1">
    <property type="nucleotide sequence ID" value="NZ_JAAVJF010000005.1"/>
</dbReference>
<evidence type="ECO:0000313" key="1">
    <source>
        <dbReference type="EMBL" id="NYR16244.1"/>
    </source>
</evidence>
<dbReference type="EMBL" id="JAAVJF010000005">
    <property type="protein sequence ID" value="NYR16244.1"/>
    <property type="molecule type" value="Genomic_DNA"/>
</dbReference>
<sequence>MSDDIDVLLRKKALELAKMKTKEVEAPKQRALTGEEAVEIIKRITKGDRAGEIIENALALYGQHAVALFKKLAELHLQGVINELADYELYQVLLRAGMKVPVKTEIKIVRHGREYKLGES</sequence>
<reference evidence="1 2" key="1">
    <citation type="journal article" date="2020" name="Nat. Commun.">
        <title>The structures of two archaeal type IV pili illuminate evolutionary relationships.</title>
        <authorList>
            <person name="Wang F."/>
            <person name="Baquero D.P."/>
            <person name="Su Z."/>
            <person name="Beltran L.C."/>
            <person name="Prangishvili D."/>
            <person name="Krupovic M."/>
            <person name="Egelman E.H."/>
        </authorList>
    </citation>
    <scope>NUCLEOTIDE SEQUENCE [LARGE SCALE GENOMIC DNA]</scope>
    <source>
        <strain evidence="1 2">2GA</strain>
    </source>
</reference>
<dbReference type="OMA" id="LWDYELY"/>
<proteinExistence type="predicted"/>
<name>A0A7L4PCA2_9CREN</name>
<gene>
    <name evidence="1" type="ORF">HC235_09940</name>
</gene>
<protein>
    <submittedName>
        <fullName evidence="1">DNA-binding protein</fullName>
    </submittedName>
</protein>
<keyword evidence="2" id="KW-1185">Reference proteome</keyword>
<accession>A0A7L4PCA2</accession>
<dbReference type="GO" id="GO:0003677">
    <property type="term" value="F:DNA binding"/>
    <property type="evidence" value="ECO:0007669"/>
    <property type="project" value="UniProtKB-KW"/>
</dbReference>